<comment type="cofactor">
    <cofactor evidence="3">
        <name>FAD</name>
        <dbReference type="ChEBI" id="CHEBI:57692"/>
    </cofactor>
</comment>
<dbReference type="InterPro" id="IPR050281">
    <property type="entry name" value="Flavin_monoamine_oxidase"/>
</dbReference>
<keyword evidence="4" id="KW-0175">Coiled coil</keyword>
<keyword evidence="3" id="KW-0285">Flavoprotein</keyword>
<dbReference type="Pfam" id="PF04433">
    <property type="entry name" value="SWIRM"/>
    <property type="match status" value="1"/>
</dbReference>
<dbReference type="InterPro" id="IPR002937">
    <property type="entry name" value="Amino_oxidase"/>
</dbReference>
<feature type="binding site" evidence="3">
    <location>
        <position position="695"/>
    </location>
    <ligand>
        <name>FAD</name>
        <dbReference type="ChEBI" id="CHEBI:57692"/>
    </ligand>
</feature>
<protein>
    <recommendedName>
        <fullName evidence="6">SWIRM domain-containing protein</fullName>
    </recommendedName>
</protein>
<feature type="non-terminal residue" evidence="7">
    <location>
        <position position="1"/>
    </location>
</feature>
<accession>A7S5A0</accession>
<feature type="binding site" evidence="3">
    <location>
        <position position="200"/>
    </location>
    <ligand>
        <name>FAD</name>
        <dbReference type="ChEBI" id="CHEBI:57692"/>
    </ligand>
</feature>
<evidence type="ECO:0000256" key="3">
    <source>
        <dbReference type="PIRSR" id="PIRSR038051-1"/>
    </source>
</evidence>
<dbReference type="GO" id="GO:0040029">
    <property type="term" value="P:epigenetic regulation of gene expression"/>
    <property type="evidence" value="ECO:0000318"/>
    <property type="project" value="GO_Central"/>
</dbReference>
<dbReference type="Gene3D" id="1.10.10.10">
    <property type="entry name" value="Winged helix-like DNA-binding domain superfamily/Winged helix DNA-binding domain"/>
    <property type="match status" value="1"/>
</dbReference>
<feature type="binding site" evidence="3">
    <location>
        <begin position="704"/>
        <end position="705"/>
    </location>
    <ligand>
        <name>FAD</name>
        <dbReference type="ChEBI" id="CHEBI:57692"/>
    </ligand>
</feature>
<comment type="similarity">
    <text evidence="1">Belongs to the flavin monoamine oxidase family.</text>
</comment>
<proteinExistence type="inferred from homology"/>
<feature type="binding site" evidence="3">
    <location>
        <begin position="165"/>
        <end position="193"/>
    </location>
    <ligand>
        <name>FAD</name>
        <dbReference type="ChEBI" id="CHEBI:57692"/>
    </ligand>
</feature>
<dbReference type="InParanoid" id="A7S5A0"/>
<dbReference type="InterPro" id="IPR036388">
    <property type="entry name" value="WH-like_DNA-bd_sf"/>
</dbReference>
<dbReference type="Gene3D" id="3.50.50.60">
    <property type="entry name" value="FAD/NAD(P)-binding domain"/>
    <property type="match status" value="2"/>
</dbReference>
<feature type="binding site" evidence="3">
    <location>
        <position position="194"/>
    </location>
    <ligand>
        <name>FAD</name>
        <dbReference type="ChEBI" id="CHEBI:57692"/>
    </ligand>
</feature>
<dbReference type="FunFam" id="1.10.287.80:FF:000002">
    <property type="entry name" value="Lysine-specific histone demethylase 1A"/>
    <property type="match status" value="1"/>
</dbReference>
<keyword evidence="8" id="KW-1185">Reference proteome</keyword>
<sequence>QVEYTEVDEKLATLTDDELSDDDIPKEIMEAEEQQVENKFPEPEEEDEEEDDTPQGLEGAAFQSRLPFDKMTSQESSCFPDISQGPPHLQKQFLYIRNRVLQLWLENPQQQLTLEAAIPQIEPPNNSDLKLVQRVHAFLERYGSINFGVYKMAKMPPTLKKSPKVIIVGSGIAGLMAARQLQSFGIDVTMVEARERVGGRVATFRKGQYIADLGAMVLTGLGGNPLTVLNNQISMEVHKIRQKCPLYESLGKPVPKDKDEMVEREFNRLLEATSFLSHQLDFNYMNGKPVSLGHALELVIKMQEKQVKEQQVEHAKKILSLQDHMKENLAKMVSIQEKARQTHREYTEALKVKEPRDVTSEFLVKSKQRDLNALCREYDEYNEKQQMLDERLEELENNPPSDVYLSSRDPLCRCESLSLYFCLLLCRCESLFLYFCLALCRCESLFLYFCLHCVDVKAYPCTFVYYCVDVKAYSCTFLIPILFSPGVEVVTQSTNKSSITTTQTFKADAVLITLPLGVLKANPAAVQFHPPLPEWKMAAVHRMGFGNLNKVVLCFDRIFWDPNTNLFGHVNGTTHTRGELFLFWNLYKAPVLISLVAGEAADNLENVPDDIIVSRAVGVLRGIFGASNVPNPKESVVTRWKSDEWSRGSYSYVAAGSSGNDYDLMASPVAPLPTANVAPGTPQPLNPPRVFFAGEHTIRNYPATVHGALLSGLREAGRIADQFLGLPYEVGRVSPPMPQPR</sequence>
<evidence type="ECO:0000313" key="7">
    <source>
        <dbReference type="EMBL" id="EDO41050.1"/>
    </source>
</evidence>
<dbReference type="PANTHER" id="PTHR10742">
    <property type="entry name" value="FLAVIN MONOAMINE OXIDASE"/>
    <property type="match status" value="1"/>
</dbReference>
<dbReference type="GO" id="GO:0050660">
    <property type="term" value="F:flavin adenine dinucleotide binding"/>
    <property type="evidence" value="ECO:0000318"/>
    <property type="project" value="GO_Central"/>
</dbReference>
<dbReference type="GO" id="GO:0003682">
    <property type="term" value="F:chromatin binding"/>
    <property type="evidence" value="ECO:0000318"/>
    <property type="project" value="GO_Central"/>
</dbReference>
<dbReference type="Gene3D" id="1.10.287.80">
    <property type="entry name" value="ATP synthase, gamma subunit, helix hairpin domain"/>
    <property type="match status" value="1"/>
</dbReference>
<feature type="domain" description="SWIRM" evidence="6">
    <location>
        <begin position="57"/>
        <end position="156"/>
    </location>
</feature>
<feature type="coiled-coil region" evidence="4">
    <location>
        <begin position="364"/>
        <end position="398"/>
    </location>
</feature>
<dbReference type="HOGENOM" id="CLU_004498_5_1_1"/>
<reference evidence="7 8" key="1">
    <citation type="journal article" date="2007" name="Science">
        <title>Sea anemone genome reveals ancestral eumetazoan gene repertoire and genomic organization.</title>
        <authorList>
            <person name="Putnam N.H."/>
            <person name="Srivastava M."/>
            <person name="Hellsten U."/>
            <person name="Dirks B."/>
            <person name="Chapman J."/>
            <person name="Salamov A."/>
            <person name="Terry A."/>
            <person name="Shapiro H."/>
            <person name="Lindquist E."/>
            <person name="Kapitonov V.V."/>
            <person name="Jurka J."/>
            <person name="Genikhovich G."/>
            <person name="Grigoriev I.V."/>
            <person name="Lucas S.M."/>
            <person name="Steele R.E."/>
            <person name="Finnerty J.R."/>
            <person name="Technau U."/>
            <person name="Martindale M.Q."/>
            <person name="Rokhsar D.S."/>
        </authorList>
    </citation>
    <scope>NUCLEOTIDE SEQUENCE [LARGE SCALE GENOMIC DNA]</scope>
    <source>
        <strain evidence="8">CH2 X CH6</strain>
    </source>
</reference>
<dbReference type="InterPro" id="IPR017366">
    <property type="entry name" value="Hist_Lys-spec_deMease"/>
</dbReference>
<evidence type="ECO:0000256" key="2">
    <source>
        <dbReference type="ARBA" id="ARBA00023002"/>
    </source>
</evidence>
<keyword evidence="2" id="KW-0560">Oxidoreductase</keyword>
<evidence type="ECO:0000313" key="8">
    <source>
        <dbReference type="Proteomes" id="UP000001593"/>
    </source>
</evidence>
<dbReference type="Proteomes" id="UP000001593">
    <property type="component" value="Unassembled WGS sequence"/>
</dbReference>
<feature type="region of interest" description="Disordered" evidence="5">
    <location>
        <begin position="1"/>
        <end position="56"/>
    </location>
</feature>
<dbReference type="GO" id="GO:0005634">
    <property type="term" value="C:nucleus"/>
    <property type="evidence" value="ECO:0000318"/>
    <property type="project" value="GO_Central"/>
</dbReference>
<dbReference type="Gene3D" id="3.90.660.10">
    <property type="match status" value="1"/>
</dbReference>
<dbReference type="STRING" id="45351.A7S5A0"/>
<dbReference type="OMA" id="SSRGEMF"/>
<dbReference type="SUPFAM" id="SSF54373">
    <property type="entry name" value="FAD-linked reductases, C-terminal domain"/>
    <property type="match status" value="1"/>
</dbReference>
<dbReference type="GO" id="GO:0140682">
    <property type="term" value="F:FAD-dependent H3K4me/H3K4me3 demethylase activity"/>
    <property type="evidence" value="ECO:0000318"/>
    <property type="project" value="GO_Central"/>
</dbReference>
<dbReference type="AlphaFoldDB" id="A7S5A0"/>
<gene>
    <name evidence="7" type="ORF">NEMVEDRAFT_v1g105193</name>
</gene>
<dbReference type="InterPro" id="IPR036188">
    <property type="entry name" value="FAD/NAD-bd_sf"/>
</dbReference>
<dbReference type="FunFam" id="3.50.50.60:FF:000582">
    <property type="entry name" value="Probable lysine-specific histone demethylase 1"/>
    <property type="match status" value="1"/>
</dbReference>
<evidence type="ECO:0000256" key="5">
    <source>
        <dbReference type="SAM" id="MobiDB-lite"/>
    </source>
</evidence>
<dbReference type="SUPFAM" id="SSF51905">
    <property type="entry name" value="FAD/NAD(P)-binding domain"/>
    <property type="match status" value="1"/>
</dbReference>
<evidence type="ECO:0000256" key="1">
    <source>
        <dbReference type="ARBA" id="ARBA00005995"/>
    </source>
</evidence>
<dbReference type="PhylomeDB" id="A7S5A0"/>
<dbReference type="InterPro" id="IPR009057">
    <property type="entry name" value="Homeodomain-like_sf"/>
</dbReference>
<dbReference type="FunFam" id="1.10.10.10:FF:000064">
    <property type="entry name" value="Lysine-specific histone demethylase 1A"/>
    <property type="match status" value="1"/>
</dbReference>
<dbReference type="Pfam" id="PF01593">
    <property type="entry name" value="Amino_oxidase"/>
    <property type="match status" value="2"/>
</dbReference>
<dbReference type="GO" id="GO:0000785">
    <property type="term" value="C:chromatin"/>
    <property type="evidence" value="ECO:0000318"/>
    <property type="project" value="GO_Central"/>
</dbReference>
<keyword evidence="3" id="KW-0274">FAD</keyword>
<evidence type="ECO:0000256" key="4">
    <source>
        <dbReference type="SAM" id="Coils"/>
    </source>
</evidence>
<name>A7S5A0_NEMVE</name>
<organism evidence="7 8">
    <name type="scientific">Nematostella vectensis</name>
    <name type="common">Starlet sea anemone</name>
    <dbReference type="NCBI Taxonomy" id="45351"/>
    <lineage>
        <taxon>Eukaryota</taxon>
        <taxon>Metazoa</taxon>
        <taxon>Cnidaria</taxon>
        <taxon>Anthozoa</taxon>
        <taxon>Hexacorallia</taxon>
        <taxon>Actiniaria</taxon>
        <taxon>Edwardsiidae</taxon>
        <taxon>Nematostella</taxon>
    </lineage>
</organism>
<dbReference type="PROSITE" id="PS50934">
    <property type="entry name" value="SWIRM"/>
    <property type="match status" value="1"/>
</dbReference>
<dbReference type="SUPFAM" id="SSF46689">
    <property type="entry name" value="Homeodomain-like"/>
    <property type="match status" value="1"/>
</dbReference>
<feature type="compositionally biased region" description="Acidic residues" evidence="5">
    <location>
        <begin position="43"/>
        <end position="53"/>
    </location>
</feature>
<dbReference type="eggNOG" id="KOG0029">
    <property type="taxonomic scope" value="Eukaryota"/>
</dbReference>
<dbReference type="InterPro" id="IPR007526">
    <property type="entry name" value="SWIRM"/>
</dbReference>
<feature type="binding site" evidence="3">
    <location>
        <begin position="216"/>
        <end position="217"/>
    </location>
    <ligand>
        <name>FAD</name>
        <dbReference type="ChEBI" id="CHEBI:57692"/>
    </ligand>
</feature>
<dbReference type="PIRSF" id="PIRSF038051">
    <property type="entry name" value="Histone_Lys-demethylase"/>
    <property type="match status" value="1"/>
</dbReference>
<dbReference type="PANTHER" id="PTHR10742:SF386">
    <property type="entry name" value="LYSINE-SPECIFIC HISTONE DEMETHYLASE 1A"/>
    <property type="match status" value="1"/>
</dbReference>
<dbReference type="GO" id="GO:0006355">
    <property type="term" value="P:regulation of DNA-templated transcription"/>
    <property type="evidence" value="ECO:0007669"/>
    <property type="project" value="InterPro"/>
</dbReference>
<evidence type="ECO:0000259" key="6">
    <source>
        <dbReference type="PROSITE" id="PS50934"/>
    </source>
</evidence>
<dbReference type="EMBL" id="DS469582">
    <property type="protein sequence ID" value="EDO41050.1"/>
    <property type="molecule type" value="Genomic_DNA"/>
</dbReference>